<dbReference type="SUPFAM" id="SSF53756">
    <property type="entry name" value="UDP-Glycosyltransferase/glycogen phosphorylase"/>
    <property type="match status" value="1"/>
</dbReference>
<reference evidence="2" key="1">
    <citation type="journal article" date="2019" name="Int. J. Syst. Evol. Microbiol.">
        <title>The Global Catalogue of Microorganisms (GCM) 10K type strain sequencing project: providing services to taxonomists for standard genome sequencing and annotation.</title>
        <authorList>
            <consortium name="The Broad Institute Genomics Platform"/>
            <consortium name="The Broad Institute Genome Sequencing Center for Infectious Disease"/>
            <person name="Wu L."/>
            <person name="Ma J."/>
        </authorList>
    </citation>
    <scope>NUCLEOTIDE SEQUENCE [LARGE SCALE GENOMIC DNA]</scope>
    <source>
        <strain evidence="2">CCM 7640</strain>
    </source>
</reference>
<dbReference type="Pfam" id="PF13692">
    <property type="entry name" value="Glyco_trans_1_4"/>
    <property type="match status" value="1"/>
</dbReference>
<evidence type="ECO:0008006" key="3">
    <source>
        <dbReference type="Google" id="ProtNLM"/>
    </source>
</evidence>
<sequence>MPPWASSKQLTTRPLPGPPLRVIFGGQIAKGRGIDTLVDAALLLQSQSSSVQILVAGEGPERRVLEERAAGLGLSNIEFLGALPREEYRDLARSAHVGLAITVPGISPPSFPSKIVEYCSLGIPVLVCVEASSDAGEFVIQNGAGLSVPAGDPEALAIAIRKLERSLHTGELKKMSVAAHDVFNARLSVERVVEHLDRIARDTLSSPQIEADIEP</sequence>
<keyword evidence="2" id="KW-1185">Reference proteome</keyword>
<evidence type="ECO:0000313" key="2">
    <source>
        <dbReference type="Proteomes" id="UP000629365"/>
    </source>
</evidence>
<accession>A0ABQ1RME0</accession>
<gene>
    <name evidence="1" type="ORF">GCM10007269_18030</name>
</gene>
<protein>
    <recommendedName>
        <fullName evidence="3">Glycosyl transferase family 1 domain-containing protein</fullName>
    </recommendedName>
</protein>
<evidence type="ECO:0000313" key="1">
    <source>
        <dbReference type="EMBL" id="GGD75379.1"/>
    </source>
</evidence>
<comment type="caution">
    <text evidence="1">The sequence shown here is derived from an EMBL/GenBank/DDBJ whole genome shotgun (WGS) entry which is preliminary data.</text>
</comment>
<dbReference type="EMBL" id="BMCM01000002">
    <property type="protein sequence ID" value="GGD75379.1"/>
    <property type="molecule type" value="Genomic_DNA"/>
</dbReference>
<dbReference type="Gene3D" id="3.40.50.2000">
    <property type="entry name" value="Glycogen Phosphorylase B"/>
    <property type="match status" value="1"/>
</dbReference>
<name>A0ABQ1RME0_9MICO</name>
<dbReference type="Proteomes" id="UP000629365">
    <property type="component" value="Unassembled WGS sequence"/>
</dbReference>
<proteinExistence type="predicted"/>
<dbReference type="PANTHER" id="PTHR12526">
    <property type="entry name" value="GLYCOSYLTRANSFERASE"/>
    <property type="match status" value="1"/>
</dbReference>
<organism evidence="1 2">
    <name type="scientific">Microbacterium murale</name>
    <dbReference type="NCBI Taxonomy" id="1081040"/>
    <lineage>
        <taxon>Bacteria</taxon>
        <taxon>Bacillati</taxon>
        <taxon>Actinomycetota</taxon>
        <taxon>Actinomycetes</taxon>
        <taxon>Micrococcales</taxon>
        <taxon>Microbacteriaceae</taxon>
        <taxon>Microbacterium</taxon>
    </lineage>
</organism>